<sequence>MLDQIREQIAASDHVEATRHRLENVRWDRIVPLAMSFLVVAVFAVAVAVLFVVFAGARNSAVPATREQSSIVRVPSRAPVPVSELSVASAKVPIVEPIWKPGSEFVKNPDQKAEFLSSEAWNELNETLFATMQLDAPYLYPSTPEKWHPGGLSYIVAHGNTWVALWSDDTCIENCSPESLFVTRGIHRPVYSLDEGKTWRELAPPPGYNESKDPTKGLRLLGLRGAQGLTVFDEGDWSRIVIATTAPNDSIFTIKEVYEVLVRS</sequence>
<evidence type="ECO:0000256" key="1">
    <source>
        <dbReference type="SAM" id="Phobius"/>
    </source>
</evidence>
<name>A0A1G2RJ79_9BACT</name>
<proteinExistence type="predicted"/>
<dbReference type="AlphaFoldDB" id="A0A1G2RJ79"/>
<reference evidence="2 3" key="1">
    <citation type="journal article" date="2016" name="Nat. Commun.">
        <title>Thousands of microbial genomes shed light on interconnected biogeochemical processes in an aquifer system.</title>
        <authorList>
            <person name="Anantharaman K."/>
            <person name="Brown C.T."/>
            <person name="Hug L.A."/>
            <person name="Sharon I."/>
            <person name="Castelle C.J."/>
            <person name="Probst A.J."/>
            <person name="Thomas B.C."/>
            <person name="Singh A."/>
            <person name="Wilkins M.J."/>
            <person name="Karaoz U."/>
            <person name="Brodie E.L."/>
            <person name="Williams K.H."/>
            <person name="Hubbard S.S."/>
            <person name="Banfield J.F."/>
        </authorList>
    </citation>
    <scope>NUCLEOTIDE SEQUENCE [LARGE SCALE GENOMIC DNA]</scope>
</reference>
<evidence type="ECO:0000313" key="2">
    <source>
        <dbReference type="EMBL" id="OHA72904.1"/>
    </source>
</evidence>
<keyword evidence="1" id="KW-0812">Transmembrane</keyword>
<comment type="caution">
    <text evidence="2">The sequence shown here is derived from an EMBL/GenBank/DDBJ whole genome shotgun (WGS) entry which is preliminary data.</text>
</comment>
<dbReference type="EMBL" id="MHUG01000019">
    <property type="protein sequence ID" value="OHA72904.1"/>
    <property type="molecule type" value="Genomic_DNA"/>
</dbReference>
<dbReference type="Proteomes" id="UP000176917">
    <property type="component" value="Unassembled WGS sequence"/>
</dbReference>
<accession>A0A1G2RJ79</accession>
<keyword evidence="1" id="KW-1133">Transmembrane helix</keyword>
<evidence type="ECO:0000313" key="3">
    <source>
        <dbReference type="Proteomes" id="UP000176917"/>
    </source>
</evidence>
<gene>
    <name evidence="2" type="ORF">A3B24_03355</name>
</gene>
<keyword evidence="1" id="KW-0472">Membrane</keyword>
<organism evidence="2 3">
    <name type="scientific">Candidatus Wildermuthbacteria bacterium RIFCSPLOWO2_01_FULL_48_16</name>
    <dbReference type="NCBI Taxonomy" id="1802461"/>
    <lineage>
        <taxon>Bacteria</taxon>
        <taxon>Candidatus Wildermuthiibacteriota</taxon>
    </lineage>
</organism>
<protein>
    <submittedName>
        <fullName evidence="2">Uncharacterized protein</fullName>
    </submittedName>
</protein>
<feature type="transmembrane region" description="Helical" evidence="1">
    <location>
        <begin position="30"/>
        <end position="57"/>
    </location>
</feature>